<dbReference type="Proteomes" id="UP001215598">
    <property type="component" value="Unassembled WGS sequence"/>
</dbReference>
<organism evidence="1 2">
    <name type="scientific">Mycena metata</name>
    <dbReference type="NCBI Taxonomy" id="1033252"/>
    <lineage>
        <taxon>Eukaryota</taxon>
        <taxon>Fungi</taxon>
        <taxon>Dikarya</taxon>
        <taxon>Basidiomycota</taxon>
        <taxon>Agaricomycotina</taxon>
        <taxon>Agaricomycetes</taxon>
        <taxon>Agaricomycetidae</taxon>
        <taxon>Agaricales</taxon>
        <taxon>Marasmiineae</taxon>
        <taxon>Mycenaceae</taxon>
        <taxon>Mycena</taxon>
    </lineage>
</organism>
<sequence length="168" mass="18830">MDTPDERDTPNPVKMDTLIALVSNQLTLGRRTKNIPCIRHGLQFMTNSGLARTPVDASLRVRELNTLLPEIICTLAEMKSEDGARETLTQCVELLSLGLSNLRDFHFFYARDPKGSASCPCAPGPRRRHFIRWLAFCLPANHRLDRGQLLLFCAPANRRVPTRGGDFG</sequence>
<proteinExistence type="predicted"/>
<protein>
    <submittedName>
        <fullName evidence="1">Uncharacterized protein</fullName>
    </submittedName>
</protein>
<evidence type="ECO:0000313" key="1">
    <source>
        <dbReference type="EMBL" id="KAJ7722178.1"/>
    </source>
</evidence>
<accession>A0AAD7MLX6</accession>
<keyword evidence="2" id="KW-1185">Reference proteome</keyword>
<dbReference type="AlphaFoldDB" id="A0AAD7MLX6"/>
<comment type="caution">
    <text evidence="1">The sequence shown here is derived from an EMBL/GenBank/DDBJ whole genome shotgun (WGS) entry which is preliminary data.</text>
</comment>
<gene>
    <name evidence="1" type="ORF">B0H16DRAFT_358890</name>
</gene>
<dbReference type="EMBL" id="JARKIB010000222">
    <property type="protein sequence ID" value="KAJ7722178.1"/>
    <property type="molecule type" value="Genomic_DNA"/>
</dbReference>
<evidence type="ECO:0000313" key="2">
    <source>
        <dbReference type="Proteomes" id="UP001215598"/>
    </source>
</evidence>
<name>A0AAD7MLX6_9AGAR</name>
<reference evidence="1" key="1">
    <citation type="submission" date="2023-03" db="EMBL/GenBank/DDBJ databases">
        <title>Massive genome expansion in bonnet fungi (Mycena s.s.) driven by repeated elements and novel gene families across ecological guilds.</title>
        <authorList>
            <consortium name="Lawrence Berkeley National Laboratory"/>
            <person name="Harder C.B."/>
            <person name="Miyauchi S."/>
            <person name="Viragh M."/>
            <person name="Kuo A."/>
            <person name="Thoen E."/>
            <person name="Andreopoulos B."/>
            <person name="Lu D."/>
            <person name="Skrede I."/>
            <person name="Drula E."/>
            <person name="Henrissat B."/>
            <person name="Morin E."/>
            <person name="Kohler A."/>
            <person name="Barry K."/>
            <person name="LaButti K."/>
            <person name="Morin E."/>
            <person name="Salamov A."/>
            <person name="Lipzen A."/>
            <person name="Mereny Z."/>
            <person name="Hegedus B."/>
            <person name="Baldrian P."/>
            <person name="Stursova M."/>
            <person name="Weitz H."/>
            <person name="Taylor A."/>
            <person name="Grigoriev I.V."/>
            <person name="Nagy L.G."/>
            <person name="Martin F."/>
            <person name="Kauserud H."/>
        </authorList>
    </citation>
    <scope>NUCLEOTIDE SEQUENCE</scope>
    <source>
        <strain evidence="1">CBHHK182m</strain>
    </source>
</reference>